<proteinExistence type="predicted"/>
<dbReference type="EMBL" id="AE003849">
    <property type="protein sequence ID" value="AAF83380.1"/>
    <property type="molecule type" value="Genomic_DNA"/>
</dbReference>
<evidence type="ECO:0000313" key="2">
    <source>
        <dbReference type="Proteomes" id="UP000000812"/>
    </source>
</evidence>
<evidence type="ECO:0000313" key="1">
    <source>
        <dbReference type="EMBL" id="AAF83380.1"/>
    </source>
</evidence>
<gene>
    <name evidence="1" type="ordered locus">XF_0570</name>
</gene>
<dbReference type="HOGENOM" id="CLU_2653695_0_0_6"/>
<reference evidence="1 2" key="1">
    <citation type="journal article" date="2000" name="Nature">
        <title>The genome sequence of the plant pathogen Xylella fastidiosa.</title>
        <authorList>
            <person name="Simpson A.J."/>
            <person name="Reinach F.C."/>
            <person name="Arruda P."/>
            <person name="Abreu F.A."/>
            <person name="Acencio M."/>
            <person name="Alvarenga R."/>
            <person name="Alves L.M."/>
            <person name="Araya J.E."/>
            <person name="Baia G.S."/>
            <person name="Baptista C.S."/>
            <person name="Barros M.H."/>
            <person name="Bonaccorsi E.D."/>
            <person name="Bordin S."/>
            <person name="Bove J.M."/>
            <person name="Briones M.R."/>
            <person name="Bueno M.R."/>
            <person name="Camargo A.A."/>
            <person name="Camargo L.E."/>
            <person name="Carraro D.M."/>
            <person name="Carrer H."/>
            <person name="Colauto N.B."/>
            <person name="Colombo C."/>
            <person name="Costa F.F."/>
            <person name="Costa M.C."/>
            <person name="Costa-Neto C.M."/>
            <person name="Coutinho L.L."/>
            <person name="Cristofani M."/>
            <person name="Dias-Neto E."/>
            <person name="Docena C."/>
            <person name="El-Dorry H."/>
            <person name="Facincani A.P."/>
            <person name="Ferreira A.J."/>
            <person name="Ferreira V.C."/>
            <person name="Ferro J.A."/>
            <person name="Fraga J.S."/>
            <person name="Franca S.C."/>
            <person name="Franco M.C."/>
            <person name="Frohme M."/>
            <person name="Furlan L.R."/>
            <person name="Garnier M."/>
            <person name="Goldman G.H."/>
            <person name="Goldman M.H."/>
            <person name="Gomes S.L."/>
            <person name="Gruber A."/>
            <person name="Ho P.L."/>
            <person name="Hoheisel J.D."/>
            <person name="Junqueira M.L."/>
            <person name="Kemper E.L."/>
            <person name="Kitajima J.P."/>
            <person name="Krieger J.E."/>
            <person name="Kuramae E.E."/>
            <person name="Laigret F."/>
            <person name="Lambais M.R."/>
            <person name="Leite L.C."/>
            <person name="Lemos E.G."/>
            <person name="Lemos M.V."/>
            <person name="Lopes S.A."/>
            <person name="Lopes C.R."/>
            <person name="Machado J.A."/>
            <person name="Machado M.A."/>
            <person name="Madeira A.M."/>
            <person name="Madeira H.M."/>
            <person name="Marino C.L."/>
            <person name="Marques M.V."/>
            <person name="Martins E.A."/>
            <person name="Martins E.M."/>
            <person name="Matsukuma A.Y."/>
            <person name="Menck C.F."/>
            <person name="Miracca E.C."/>
            <person name="Miyaki C.Y."/>
            <person name="Monteriro-Vitorello C.B."/>
            <person name="Moon D.H."/>
            <person name="Nagai M.A."/>
            <person name="Nascimento A.L."/>
            <person name="Netto L.E."/>
            <person name="Nhani A.Jr."/>
            <person name="Nobrega F.G."/>
            <person name="Nunes L.R."/>
            <person name="Oliveira M.A."/>
            <person name="de Oliveira M.C."/>
            <person name="de Oliveira R.C."/>
            <person name="Palmieri D.A."/>
            <person name="Paris A."/>
            <person name="Peixoto B.R."/>
            <person name="Pereira G.A."/>
            <person name="Pereira H.A.Jr."/>
            <person name="Pesquero J.B."/>
            <person name="Quaggio R.B."/>
            <person name="Roberto P.G."/>
            <person name="Rodrigues V."/>
            <person name="de M Rosa A.J."/>
            <person name="de Rosa V.E.Jr."/>
            <person name="de Sa R.G."/>
            <person name="Santelli R.V."/>
            <person name="Sawasaki H.E."/>
            <person name="da Silva A.C."/>
            <person name="da Silva A.M."/>
            <person name="da Silva F.R."/>
            <person name="da Silva W.A.Jr."/>
            <person name="da Silveira J.F."/>
            <person name="Silvestri M.L."/>
            <person name="Siqueira W.J."/>
            <person name="de Souza A.A."/>
            <person name="de Souza A.P."/>
            <person name="Terenzi M.F."/>
            <person name="Truffi D."/>
            <person name="Tsai S.M."/>
            <person name="Tsuhako M.H."/>
            <person name="Vallada H."/>
            <person name="Van Sluys M.A."/>
            <person name="Verjovski-Almeida S."/>
            <person name="Vettore A.L."/>
            <person name="Zago M.A."/>
            <person name="Zatz M."/>
            <person name="Meidanis J."/>
            <person name="Setubal J.C."/>
        </authorList>
    </citation>
    <scope>NUCLEOTIDE SEQUENCE [LARGE SCALE GENOMIC DNA]</scope>
    <source>
        <strain evidence="1 2">9a5c</strain>
    </source>
</reference>
<sequence length="76" mass="8566">MIKSCLDVHQGDGSSNYIGVMLQQFISVIRKGYINEKRTEWDSAERIGFSQSFVSEVAIKKEVSVQQTSNINVIVK</sequence>
<name>Q9PFT7_XYLFA</name>
<dbReference type="KEGG" id="xfa:XF_0570"/>
<dbReference type="Proteomes" id="UP000000812">
    <property type="component" value="Chromosome"/>
</dbReference>
<organism evidence="1 2">
    <name type="scientific">Xylella fastidiosa (strain 9a5c)</name>
    <dbReference type="NCBI Taxonomy" id="160492"/>
    <lineage>
        <taxon>Bacteria</taxon>
        <taxon>Pseudomonadati</taxon>
        <taxon>Pseudomonadota</taxon>
        <taxon>Gammaproteobacteria</taxon>
        <taxon>Lysobacterales</taxon>
        <taxon>Lysobacteraceae</taxon>
        <taxon>Xylella</taxon>
    </lineage>
</organism>
<dbReference type="AlphaFoldDB" id="Q9PFT7"/>
<accession>Q9PFT7</accession>
<dbReference type="PIR" id="D82787">
    <property type="entry name" value="D82787"/>
</dbReference>
<protein>
    <submittedName>
        <fullName evidence="1">Uncharacterized protein</fullName>
    </submittedName>
</protein>